<evidence type="ECO:0000313" key="17">
    <source>
        <dbReference type="Proteomes" id="UP000636479"/>
    </source>
</evidence>
<dbReference type="GO" id="GO:0006751">
    <property type="term" value="P:glutathione catabolic process"/>
    <property type="evidence" value="ECO:0007669"/>
    <property type="project" value="UniProtKB-UniRule"/>
</dbReference>
<dbReference type="GO" id="GO:0000324">
    <property type="term" value="C:fungal-type vacuole"/>
    <property type="evidence" value="ECO:0007669"/>
    <property type="project" value="TreeGrafter"/>
</dbReference>
<dbReference type="GeneID" id="59340362"/>
<comment type="catalytic activity">
    <reaction evidence="2 14">
        <text>glutathione + H2O = L-cysteinylglycine + L-glutamate</text>
        <dbReference type="Rhea" id="RHEA:28807"/>
        <dbReference type="ChEBI" id="CHEBI:15377"/>
        <dbReference type="ChEBI" id="CHEBI:29985"/>
        <dbReference type="ChEBI" id="CHEBI:57925"/>
        <dbReference type="ChEBI" id="CHEBI:61694"/>
        <dbReference type="EC" id="3.4.19.13"/>
    </reaction>
</comment>
<dbReference type="GO" id="GO:0036374">
    <property type="term" value="F:glutathione hydrolase activity"/>
    <property type="evidence" value="ECO:0007669"/>
    <property type="project" value="UniProtKB-UniRule"/>
</dbReference>
<evidence type="ECO:0000256" key="8">
    <source>
        <dbReference type="ARBA" id="ARBA00022801"/>
    </source>
</evidence>
<feature type="transmembrane region" description="Helical" evidence="15">
    <location>
        <begin position="652"/>
        <end position="676"/>
    </location>
</feature>
<comment type="similarity">
    <text evidence="6">Belongs to the gamma-glutamyltransferase family.</text>
</comment>
<protein>
    <recommendedName>
        <fullName evidence="14">Glutathione hydrolase</fullName>
        <ecNumber evidence="14">2.3.2.2</ecNumber>
        <ecNumber evidence="14">3.4.19.13</ecNumber>
    </recommendedName>
    <alternativeName>
        <fullName evidence="14">Gamma-glutamyltransferase</fullName>
    </alternativeName>
    <alternativeName>
        <fullName evidence="14">Gamma-glutamyltranspeptidase</fullName>
    </alternativeName>
</protein>
<dbReference type="Gene3D" id="1.10.246.130">
    <property type="match status" value="1"/>
</dbReference>
<feature type="transmembrane region" description="Helical" evidence="15">
    <location>
        <begin position="622"/>
        <end position="640"/>
    </location>
</feature>
<dbReference type="InterPro" id="IPR006639">
    <property type="entry name" value="Preselin/SPP"/>
</dbReference>
<evidence type="ECO:0000256" key="13">
    <source>
        <dbReference type="PIRSR" id="PIRSR600101-2"/>
    </source>
</evidence>
<dbReference type="NCBIfam" id="TIGR00066">
    <property type="entry name" value="g_glut_trans"/>
    <property type="match status" value="1"/>
</dbReference>
<dbReference type="EC" id="2.3.2.2" evidence="14"/>
<comment type="catalytic activity">
    <reaction evidence="1 14">
        <text>an S-substituted glutathione + H2O = an S-substituted L-cysteinylglycine + L-glutamate</text>
        <dbReference type="Rhea" id="RHEA:59468"/>
        <dbReference type="ChEBI" id="CHEBI:15377"/>
        <dbReference type="ChEBI" id="CHEBI:29985"/>
        <dbReference type="ChEBI" id="CHEBI:90779"/>
        <dbReference type="ChEBI" id="CHEBI:143103"/>
        <dbReference type="EC" id="3.4.19.13"/>
    </reaction>
</comment>
<feature type="transmembrane region" description="Helical" evidence="15">
    <location>
        <begin position="696"/>
        <end position="716"/>
    </location>
</feature>
<dbReference type="InterPro" id="IPR007369">
    <property type="entry name" value="Peptidase_A22B_SPP"/>
</dbReference>
<sequence>MGKLGLPVYVAPPSPRRKRSLIPALCLCLLTLLCYHYTLSSSQPRHGVTGRPAYLIKARNGAVASENSLCSQIGVEVLKAGGNAVDAAIATTFCVGTVSMYSSGIGGGGWMTVRIPPAAGQPKNASEVFTIDFRETAPLLANRTMFPPNSNTSQFGGLSVGVPGEIRGLEEAHRRWGTLPWKTLLEPSIRLARGWTVQEELADRITWFPTLMLGNPDWSAIFAPGGKFLRKGDAIQRRNYSRTLATIASEGPDAFYKGPIADSLVKKVHATGGILSHSDLANYRVKVTHALQGTYRGRKIYTSHAPASGLVLLHMLNLMETYPPAPRTPLSMHRVLEILKYGFAARTKMGDPAFDNNVTRMDVIPTKEFAELVAANITDDRTHAPSWYNPEYEVKIDHGTSHTSVVDKNDMAVSLTSTVNLIFGSQVLDPETGVILNDEMDDFSVPGTPNGFGLYPSPYNYPAPGKRPLSSTAPTIIENQDGSFAAAIGGSGGSRIFGAVFQTILNLEWGLDASRAVEFWRLHNQLYPLETDVDAGFPADLVAGLLLRGHNLTDTGPVAAVVQVVVRHSDGEIQAASDSRKRGLLTLATSCLYFGSFSSLPTKNPDGTRHDDVPERLSGEDALYFPIIGSLVLVGLFFVVKYLGAEWINILLGVYFSVAGVAAVWKALIGVARWAVGEAKWKENPEFALTARVGNTVLVDVSMASISLWLLPVAVIPSAVYMFNGRSALLTDVLGVAFASSAISLLKIDSFRTGTILLSGLFLYDIYWVFFSKSVFGTSVMVKVATSVDVPIKLLWPKSVKFGIDRGFTMLGLGDIVVPGVFVALALRYDHFRAGAPTHTQFGRPYFHATLAAYILGLLTTMAVMHVFQSPQPALLYLSPACIGAFFVVSASRGQLKTAWAWNDDDEEDAAKLKAE</sequence>
<feature type="binding site" evidence="13">
    <location>
        <begin position="470"/>
        <end position="471"/>
    </location>
    <ligand>
        <name>L-glutamate</name>
        <dbReference type="ChEBI" id="CHEBI:29985"/>
    </ligand>
</feature>
<feature type="transmembrane region" description="Helical" evidence="15">
    <location>
        <begin position="807"/>
        <end position="827"/>
    </location>
</feature>
<dbReference type="InterPro" id="IPR043137">
    <property type="entry name" value="GGT_ssub_C"/>
</dbReference>
<dbReference type="GO" id="GO:0103068">
    <property type="term" value="F:leukotriene C4 gamma-glutamyl transferase activity"/>
    <property type="evidence" value="ECO:0007669"/>
    <property type="project" value="UniProtKB-EC"/>
</dbReference>
<keyword evidence="14" id="KW-0012">Acyltransferase</keyword>
<dbReference type="InterPro" id="IPR000101">
    <property type="entry name" value="GGT_peptidase"/>
</dbReference>
<keyword evidence="17" id="KW-1185">Reference proteome</keyword>
<dbReference type="RefSeq" id="XP_037225756.1">
    <property type="nucleotide sequence ID" value="XM_037357846.1"/>
</dbReference>
<evidence type="ECO:0000256" key="11">
    <source>
        <dbReference type="ARBA" id="ARBA00047417"/>
    </source>
</evidence>
<proteinExistence type="inferred from homology"/>
<evidence type="ECO:0000256" key="15">
    <source>
        <dbReference type="SAM" id="Phobius"/>
    </source>
</evidence>
<evidence type="ECO:0000256" key="10">
    <source>
        <dbReference type="ARBA" id="ARBA00023136"/>
    </source>
</evidence>
<evidence type="ECO:0000256" key="12">
    <source>
        <dbReference type="PIRSR" id="PIRSR600101-1"/>
    </source>
</evidence>
<feature type="transmembrane region" description="Helical" evidence="15">
    <location>
        <begin position="875"/>
        <end position="892"/>
    </location>
</feature>
<comment type="catalytic activity">
    <reaction evidence="11 14">
        <text>an N-terminal (5-L-glutamyl)-[peptide] + an alpha-amino acid = 5-L-glutamyl amino acid + an N-terminal L-alpha-aminoacyl-[peptide]</text>
        <dbReference type="Rhea" id="RHEA:23904"/>
        <dbReference type="Rhea" id="RHEA-COMP:9780"/>
        <dbReference type="Rhea" id="RHEA-COMP:9795"/>
        <dbReference type="ChEBI" id="CHEBI:77644"/>
        <dbReference type="ChEBI" id="CHEBI:78597"/>
        <dbReference type="ChEBI" id="CHEBI:78599"/>
        <dbReference type="ChEBI" id="CHEBI:78608"/>
        <dbReference type="EC" id="2.3.2.2"/>
    </reaction>
</comment>
<comment type="function">
    <text evidence="14">Cleaves the gamma-glutamyl peptide bond of glutathione and glutathione conjugates.</text>
</comment>
<dbReference type="SUPFAM" id="SSF56235">
    <property type="entry name" value="N-terminal nucleophile aminohydrolases (Ntn hydrolases)"/>
    <property type="match status" value="1"/>
</dbReference>
<dbReference type="Pfam" id="PF01019">
    <property type="entry name" value="G_glu_transpept"/>
    <property type="match status" value="1"/>
</dbReference>
<keyword evidence="14" id="KW-0808">Transferase</keyword>
<feature type="active site" description="Nucleophile" evidence="12">
    <location>
        <position position="400"/>
    </location>
</feature>
<evidence type="ECO:0000256" key="6">
    <source>
        <dbReference type="ARBA" id="ARBA00009381"/>
    </source>
</evidence>
<feature type="binding site" evidence="13">
    <location>
        <position position="442"/>
    </location>
    <ligand>
        <name>L-glutamate</name>
        <dbReference type="ChEBI" id="CHEBI:29985"/>
    </ligand>
</feature>
<evidence type="ECO:0000256" key="9">
    <source>
        <dbReference type="ARBA" id="ARBA00022989"/>
    </source>
</evidence>
<dbReference type="InterPro" id="IPR029055">
    <property type="entry name" value="Ntn_hydrolases_N"/>
</dbReference>
<evidence type="ECO:0000256" key="5">
    <source>
        <dbReference type="ARBA" id="ARBA00006859"/>
    </source>
</evidence>
<dbReference type="PANTHER" id="PTHR11686:SF9">
    <property type="entry name" value="RE13973P"/>
    <property type="match status" value="1"/>
</dbReference>
<feature type="transmembrane region" description="Helical" evidence="15">
    <location>
        <begin position="847"/>
        <end position="868"/>
    </location>
</feature>
<organism evidence="16 17">
    <name type="scientific">Mycena indigotica</name>
    <dbReference type="NCBI Taxonomy" id="2126181"/>
    <lineage>
        <taxon>Eukaryota</taxon>
        <taxon>Fungi</taxon>
        <taxon>Dikarya</taxon>
        <taxon>Basidiomycota</taxon>
        <taxon>Agaricomycotina</taxon>
        <taxon>Agaricomycetes</taxon>
        <taxon>Agaricomycetidae</taxon>
        <taxon>Agaricales</taxon>
        <taxon>Marasmiineae</taxon>
        <taxon>Mycenaceae</taxon>
        <taxon>Mycena</taxon>
    </lineage>
</organism>
<dbReference type="EMBL" id="JACAZF010000001">
    <property type="protein sequence ID" value="KAF7315733.1"/>
    <property type="molecule type" value="Genomic_DNA"/>
</dbReference>
<feature type="binding site" evidence="13">
    <location>
        <begin position="418"/>
        <end position="420"/>
    </location>
    <ligand>
        <name>L-glutamate</name>
        <dbReference type="ChEBI" id="CHEBI:29985"/>
    </ligand>
</feature>
<gene>
    <name evidence="16" type="ORF">MIND_00089200</name>
</gene>
<dbReference type="SMART" id="SM00730">
    <property type="entry name" value="PSN"/>
    <property type="match status" value="1"/>
</dbReference>
<dbReference type="Proteomes" id="UP000636479">
    <property type="component" value="Unassembled WGS sequence"/>
</dbReference>
<dbReference type="GO" id="GO:0005886">
    <property type="term" value="C:plasma membrane"/>
    <property type="evidence" value="ECO:0007669"/>
    <property type="project" value="TreeGrafter"/>
</dbReference>
<dbReference type="OrthoDB" id="1081007at2759"/>
<evidence type="ECO:0000256" key="1">
    <source>
        <dbReference type="ARBA" id="ARBA00001049"/>
    </source>
</evidence>
<dbReference type="AlphaFoldDB" id="A0A8H6TBZ4"/>
<evidence type="ECO:0000256" key="2">
    <source>
        <dbReference type="ARBA" id="ARBA00001089"/>
    </source>
</evidence>
<keyword evidence="8 14" id="KW-0378">Hydrolase</keyword>
<dbReference type="PRINTS" id="PR01210">
    <property type="entry name" value="GGTRANSPTASE"/>
</dbReference>
<keyword evidence="10 15" id="KW-0472">Membrane</keyword>
<dbReference type="Gene3D" id="3.60.20.40">
    <property type="match status" value="1"/>
</dbReference>
<feature type="binding site" evidence="13">
    <location>
        <position position="134"/>
    </location>
    <ligand>
        <name>L-glutamate</name>
        <dbReference type="ChEBI" id="CHEBI:29985"/>
    </ligand>
</feature>
<dbReference type="GO" id="GO:0012505">
    <property type="term" value="C:endomembrane system"/>
    <property type="evidence" value="ECO:0007669"/>
    <property type="project" value="UniProtKB-SubCell"/>
</dbReference>
<keyword evidence="7 15" id="KW-0812">Transmembrane</keyword>
<dbReference type="Pfam" id="PF04258">
    <property type="entry name" value="Peptidase_A22B"/>
    <property type="match status" value="1"/>
</dbReference>
<comment type="pathway">
    <text evidence="4 14">Sulfur metabolism; glutathione metabolism.</text>
</comment>
<evidence type="ECO:0000256" key="3">
    <source>
        <dbReference type="ARBA" id="ARBA00004127"/>
    </source>
</evidence>
<dbReference type="PANTHER" id="PTHR11686">
    <property type="entry name" value="GAMMA GLUTAMYL TRANSPEPTIDASE"/>
    <property type="match status" value="1"/>
</dbReference>
<comment type="caution">
    <text evidence="16">The sequence shown here is derived from an EMBL/GenBank/DDBJ whole genome shotgun (WGS) entry which is preliminary data.</text>
</comment>
<evidence type="ECO:0000313" key="16">
    <source>
        <dbReference type="EMBL" id="KAF7315733.1"/>
    </source>
</evidence>
<dbReference type="EC" id="3.4.19.13" evidence="14"/>
<evidence type="ECO:0000256" key="7">
    <source>
        <dbReference type="ARBA" id="ARBA00022692"/>
    </source>
</evidence>
<dbReference type="GO" id="GO:0042500">
    <property type="term" value="F:aspartic endopeptidase activity, intramembrane cleaving"/>
    <property type="evidence" value="ECO:0007669"/>
    <property type="project" value="InterPro"/>
</dbReference>
<comment type="similarity">
    <text evidence="5">Belongs to the peptidase A22B family.</text>
</comment>
<comment type="subcellular location">
    <subcellularLocation>
        <location evidence="3">Endomembrane system</location>
        <topology evidence="3">Multi-pass membrane protein</topology>
    </subcellularLocation>
</comment>
<dbReference type="InterPro" id="IPR043138">
    <property type="entry name" value="GGT_lsub"/>
</dbReference>
<dbReference type="FunFam" id="3.60.20.40:FF:000001">
    <property type="entry name" value="Gamma-glutamyltranspeptidase 1"/>
    <property type="match status" value="1"/>
</dbReference>
<keyword evidence="9 15" id="KW-1133">Transmembrane helix</keyword>
<feature type="binding site" evidence="13">
    <location>
        <position position="493"/>
    </location>
    <ligand>
        <name>L-glutamate</name>
        <dbReference type="ChEBI" id="CHEBI:29985"/>
    </ligand>
</feature>
<evidence type="ECO:0000256" key="14">
    <source>
        <dbReference type="RuleBase" id="RU368068"/>
    </source>
</evidence>
<accession>A0A8H6TBZ4</accession>
<reference evidence="16" key="1">
    <citation type="submission" date="2020-05" db="EMBL/GenBank/DDBJ databases">
        <title>Mycena genomes resolve the evolution of fungal bioluminescence.</title>
        <authorList>
            <person name="Tsai I.J."/>
        </authorList>
    </citation>
    <scope>NUCLEOTIDE SEQUENCE</scope>
    <source>
        <strain evidence="16">171206Taipei</strain>
    </source>
</reference>
<evidence type="ECO:0000256" key="4">
    <source>
        <dbReference type="ARBA" id="ARBA00005115"/>
    </source>
</evidence>
<name>A0A8H6TBZ4_9AGAR</name>